<proteinExistence type="predicted"/>
<sequence length="52" mass="5883">MYCSSHKICEHTTVMLYFWLTLTMKCPKTSTSMYVKGGLSDSTLSLGRFAII</sequence>
<dbReference type="EMBL" id="KQ426644">
    <property type="protein sequence ID" value="KOF67973.1"/>
    <property type="molecule type" value="Genomic_DNA"/>
</dbReference>
<dbReference type="AlphaFoldDB" id="A0A0L8FTL0"/>
<accession>A0A0L8FTL0</accession>
<protein>
    <submittedName>
        <fullName evidence="1">Uncharacterized protein</fullName>
    </submittedName>
</protein>
<gene>
    <name evidence="1" type="ORF">OCBIM_22008479mg</name>
</gene>
<organism evidence="1">
    <name type="scientific">Octopus bimaculoides</name>
    <name type="common">California two-spotted octopus</name>
    <dbReference type="NCBI Taxonomy" id="37653"/>
    <lineage>
        <taxon>Eukaryota</taxon>
        <taxon>Metazoa</taxon>
        <taxon>Spiralia</taxon>
        <taxon>Lophotrochozoa</taxon>
        <taxon>Mollusca</taxon>
        <taxon>Cephalopoda</taxon>
        <taxon>Coleoidea</taxon>
        <taxon>Octopodiformes</taxon>
        <taxon>Octopoda</taxon>
        <taxon>Incirrata</taxon>
        <taxon>Octopodidae</taxon>
        <taxon>Octopus</taxon>
    </lineage>
</organism>
<evidence type="ECO:0000313" key="1">
    <source>
        <dbReference type="EMBL" id="KOF67973.1"/>
    </source>
</evidence>
<reference evidence="1" key="1">
    <citation type="submission" date="2015-07" db="EMBL/GenBank/DDBJ databases">
        <title>MeaNS - Measles Nucleotide Surveillance Program.</title>
        <authorList>
            <person name="Tran T."/>
            <person name="Druce J."/>
        </authorList>
    </citation>
    <scope>NUCLEOTIDE SEQUENCE</scope>
    <source>
        <strain evidence="1">UCB-OBI-ISO-001</strain>
        <tissue evidence="1">Gonad</tissue>
    </source>
</reference>
<name>A0A0L8FTL0_OCTBM</name>